<sequence>LANSGSWRFVYDIEQVHICSKAFLDKTPAKPAYNPENDPVQIMARSFQQDRQGMIDEMVQAGVEKNVAESAAILVTSQKGRYWDCAMAVYNMYRRVPGMPISYDEARQVNLRPYETAEGICDIGRMYQDPKAEYPYAPSIERLQRAFREDRKGTIKKLVKAGVRRVWAENAADLVLSQKGRYGPCAIIMGGLLDNMGYEWGDVLHHARAINVETYYGMGPQWAVCDSRNMEVDADVGQLAW</sequence>
<evidence type="ECO:0000313" key="1">
    <source>
        <dbReference type="EMBL" id="MCX5615357.1"/>
    </source>
</evidence>
<dbReference type="RefSeq" id="WP_266107156.1">
    <property type="nucleotide sequence ID" value="NZ_JANIDW010000013.1"/>
</dbReference>
<comment type="caution">
    <text evidence="1">The sequence shown here is derived from an EMBL/GenBank/DDBJ whole genome shotgun (WGS) entry which is preliminary data.</text>
</comment>
<protein>
    <submittedName>
        <fullName evidence="1">Uncharacterized protein</fullName>
    </submittedName>
</protein>
<evidence type="ECO:0000313" key="2">
    <source>
        <dbReference type="Proteomes" id="UP001165648"/>
    </source>
</evidence>
<dbReference type="Proteomes" id="UP001165648">
    <property type="component" value="Unassembled WGS sequence"/>
</dbReference>
<organism evidence="1 2">
    <name type="scientific">Bombella saccharophila</name>
    <dbReference type="NCBI Taxonomy" id="2967338"/>
    <lineage>
        <taxon>Bacteria</taxon>
        <taxon>Pseudomonadati</taxon>
        <taxon>Pseudomonadota</taxon>
        <taxon>Alphaproteobacteria</taxon>
        <taxon>Acetobacterales</taxon>
        <taxon>Acetobacteraceae</taxon>
        <taxon>Bombella</taxon>
    </lineage>
</organism>
<dbReference type="EMBL" id="JANIDW010000013">
    <property type="protein sequence ID" value="MCX5615357.1"/>
    <property type="molecule type" value="Genomic_DNA"/>
</dbReference>
<proteinExistence type="predicted"/>
<feature type="non-terminal residue" evidence="1">
    <location>
        <position position="1"/>
    </location>
</feature>
<name>A0ABT3W8H5_9PROT</name>
<gene>
    <name evidence="1" type="ORF">NQF64_08930</name>
</gene>
<reference evidence="1 2" key="1">
    <citation type="submission" date="2022-07" db="EMBL/GenBank/DDBJ databases">
        <title>Bombella genomes.</title>
        <authorList>
            <person name="Harer L."/>
            <person name="Styblova S."/>
            <person name="Ehrmann M."/>
        </authorList>
    </citation>
    <scope>NUCLEOTIDE SEQUENCE [LARGE SCALE GENOMIC DNA]</scope>
    <source>
        <strain evidence="1 2">TMW 2.2558</strain>
    </source>
</reference>
<accession>A0ABT3W8H5</accession>
<keyword evidence="2" id="KW-1185">Reference proteome</keyword>